<dbReference type="InterPro" id="IPR029441">
    <property type="entry name" value="Cass2"/>
</dbReference>
<evidence type="ECO:0000256" key="1">
    <source>
        <dbReference type="ARBA" id="ARBA00023015"/>
    </source>
</evidence>
<dbReference type="InterPro" id="IPR050959">
    <property type="entry name" value="MarA-like"/>
</dbReference>
<dbReference type="HOGENOM" id="CLU_000445_81_1_12"/>
<dbReference type="EMBL" id="CP002541">
    <property type="protein sequence ID" value="ADY12382.1"/>
    <property type="molecule type" value="Genomic_DNA"/>
</dbReference>
<evidence type="ECO:0000313" key="5">
    <source>
        <dbReference type="EMBL" id="ADY12382.1"/>
    </source>
</evidence>
<dbReference type="InterPro" id="IPR009057">
    <property type="entry name" value="Homeodomain-like_sf"/>
</dbReference>
<dbReference type="eggNOG" id="COG2207">
    <property type="taxonomic scope" value="Bacteria"/>
</dbReference>
<dbReference type="Pfam" id="PF12833">
    <property type="entry name" value="HTH_18"/>
    <property type="match status" value="1"/>
</dbReference>
<name>F0RUM0_SPHGB</name>
<dbReference type="InterPro" id="IPR018062">
    <property type="entry name" value="HTH_AraC-typ_CS"/>
</dbReference>
<dbReference type="SUPFAM" id="SSF55136">
    <property type="entry name" value="Probable bacterial effector-binding domain"/>
    <property type="match status" value="1"/>
</dbReference>
<dbReference type="KEGG" id="sbu:SpiBuddy_0549"/>
<dbReference type="Gene3D" id="1.10.10.60">
    <property type="entry name" value="Homeodomain-like"/>
    <property type="match status" value="2"/>
</dbReference>
<evidence type="ECO:0000313" key="6">
    <source>
        <dbReference type="Proteomes" id="UP000008466"/>
    </source>
</evidence>
<dbReference type="STRING" id="158189.SpiBuddy_0549"/>
<sequence length="282" mass="32048">MQWIERLNEALLYIEDNLEGTISYEKAGQLANCSTYHFQRMFTYVAGIPLGEYIRRRRLTKAALALQQGQKVLDVALLYGYDSPTSFTRAFQALHGLTPSQAKKEGAVLKAFPKISFHLTIKGDQEMEYRIESKEAFRVVGVTLKLQKDIEQNMREVPVFWSNKAQDGSIARICSYMKPGQGLLGLCTNGDDKDHWVYTIGVAMEEGTPEGLESQIVEANMWAIFPGRGPMPQTIQEVERRIVTDWLPTSGYDFANGVDMEVYLDDDPRNQSFEVWMPIKKS</sequence>
<evidence type="ECO:0000256" key="3">
    <source>
        <dbReference type="ARBA" id="ARBA00023163"/>
    </source>
</evidence>
<dbReference type="GO" id="GO:0043565">
    <property type="term" value="F:sequence-specific DNA binding"/>
    <property type="evidence" value="ECO:0007669"/>
    <property type="project" value="InterPro"/>
</dbReference>
<dbReference type="PROSITE" id="PS00041">
    <property type="entry name" value="HTH_ARAC_FAMILY_1"/>
    <property type="match status" value="1"/>
</dbReference>
<dbReference type="Pfam" id="PF14526">
    <property type="entry name" value="Cass2"/>
    <property type="match status" value="1"/>
</dbReference>
<keyword evidence="3" id="KW-0804">Transcription</keyword>
<gene>
    <name evidence="5" type="ordered locus">SpiBuddy_0549</name>
</gene>
<protein>
    <submittedName>
        <fullName evidence="5">Transcriptional regulator, AraC family</fullName>
    </submittedName>
</protein>
<feature type="domain" description="HTH araC/xylS-type" evidence="4">
    <location>
        <begin position="8"/>
        <end position="105"/>
    </location>
</feature>
<keyword evidence="6" id="KW-1185">Reference proteome</keyword>
<dbReference type="PANTHER" id="PTHR47504:SF5">
    <property type="entry name" value="RIGHT ORIGIN-BINDING PROTEIN"/>
    <property type="match status" value="1"/>
</dbReference>
<dbReference type="SMART" id="SM00342">
    <property type="entry name" value="HTH_ARAC"/>
    <property type="match status" value="1"/>
</dbReference>
<dbReference type="PRINTS" id="PR00032">
    <property type="entry name" value="HTHARAC"/>
</dbReference>
<evidence type="ECO:0000259" key="4">
    <source>
        <dbReference type="PROSITE" id="PS01124"/>
    </source>
</evidence>
<organism evidence="5 6">
    <name type="scientific">Sphaerochaeta globosa (strain ATCC BAA-1886 / DSM 22777 / Buddy)</name>
    <name type="common">Spirochaeta sp. (strain Buddy)</name>
    <dbReference type="NCBI Taxonomy" id="158189"/>
    <lineage>
        <taxon>Bacteria</taxon>
        <taxon>Pseudomonadati</taxon>
        <taxon>Spirochaetota</taxon>
        <taxon>Spirochaetia</taxon>
        <taxon>Spirochaetales</taxon>
        <taxon>Sphaerochaetaceae</taxon>
        <taxon>Sphaerochaeta</taxon>
    </lineage>
</organism>
<keyword evidence="2" id="KW-0238">DNA-binding</keyword>
<keyword evidence="1" id="KW-0805">Transcription regulation</keyword>
<dbReference type="GO" id="GO:0003700">
    <property type="term" value="F:DNA-binding transcription factor activity"/>
    <property type="evidence" value="ECO:0007669"/>
    <property type="project" value="InterPro"/>
</dbReference>
<dbReference type="Proteomes" id="UP000008466">
    <property type="component" value="Chromosome"/>
</dbReference>
<dbReference type="InterPro" id="IPR010499">
    <property type="entry name" value="AraC_E-bd"/>
</dbReference>
<dbReference type="Gene3D" id="3.20.80.10">
    <property type="entry name" value="Regulatory factor, effector binding domain"/>
    <property type="match status" value="1"/>
</dbReference>
<dbReference type="SMART" id="SM00871">
    <property type="entry name" value="AraC_E_bind"/>
    <property type="match status" value="1"/>
</dbReference>
<dbReference type="AlphaFoldDB" id="F0RUM0"/>
<proteinExistence type="predicted"/>
<evidence type="ECO:0000256" key="2">
    <source>
        <dbReference type="ARBA" id="ARBA00023125"/>
    </source>
</evidence>
<dbReference type="PROSITE" id="PS01124">
    <property type="entry name" value="HTH_ARAC_FAMILY_2"/>
    <property type="match status" value="1"/>
</dbReference>
<dbReference type="SUPFAM" id="SSF46689">
    <property type="entry name" value="Homeodomain-like"/>
    <property type="match status" value="2"/>
</dbReference>
<dbReference type="PANTHER" id="PTHR47504">
    <property type="entry name" value="RIGHT ORIGIN-BINDING PROTEIN"/>
    <property type="match status" value="1"/>
</dbReference>
<dbReference type="InterPro" id="IPR011256">
    <property type="entry name" value="Reg_factor_effector_dom_sf"/>
</dbReference>
<accession>F0RUM0</accession>
<dbReference type="OrthoDB" id="9801123at2"/>
<dbReference type="eggNOG" id="COG3708">
    <property type="taxonomic scope" value="Bacteria"/>
</dbReference>
<dbReference type="InterPro" id="IPR018060">
    <property type="entry name" value="HTH_AraC"/>
</dbReference>
<reference evidence="6" key="1">
    <citation type="submission" date="2011-02" db="EMBL/GenBank/DDBJ databases">
        <title>Complete sequence of Spirochaeta sp. Buddy.</title>
        <authorList>
            <person name="Lucas S."/>
            <person name="Copeland A."/>
            <person name="Lapidus A."/>
            <person name="Cheng J.-F."/>
            <person name="Goodwin L."/>
            <person name="Pitluck S."/>
            <person name="Zeytun A."/>
            <person name="Detter J.C."/>
            <person name="Han C."/>
            <person name="Tapia R."/>
            <person name="Land M."/>
            <person name="Hauser L."/>
            <person name="Kyrpides N."/>
            <person name="Ivanova N."/>
            <person name="Mikhailova N."/>
            <person name="Pagani I."/>
            <person name="Ritalahti K.M."/>
            <person name="Loeffler F.E."/>
            <person name="Woyke T."/>
        </authorList>
    </citation>
    <scope>NUCLEOTIDE SEQUENCE [LARGE SCALE GENOMIC DNA]</scope>
    <source>
        <strain evidence="6">ATCC BAA-1886 / DSM 22777 / Buddy</strain>
    </source>
</reference>
<dbReference type="InterPro" id="IPR020449">
    <property type="entry name" value="Tscrpt_reg_AraC-type_HTH"/>
</dbReference>